<dbReference type="SUPFAM" id="SSF56925">
    <property type="entry name" value="OMPA-like"/>
    <property type="match status" value="2"/>
</dbReference>
<evidence type="ECO:0000256" key="2">
    <source>
        <dbReference type="SAM" id="SignalP"/>
    </source>
</evidence>
<evidence type="ECO:0000313" key="4">
    <source>
        <dbReference type="Proteomes" id="UP000010408"/>
    </source>
</evidence>
<sequence length="814" mass="88386">MNMKKLSLILGTALVVGLGNIAHAQVQDVSFTASPVVGYTHWDSKLKLGDAPFWGVRAGFGFGPLFEVRGLYERSFDLKGKGTAGPDWLAKWLDKLEDANAEIERYGGELKLNLWSNAIVTPYLTAGGGIMKFTYTGTPQPGLPSDYKEEQIYGAGGLGVKFNLGQRVALSLEGRDLMFNVNPNNRFLASATDGNKLLHNWTGQASLDLYFGGSASRPADAVSRAYKNMYTGGFRGLKFAIEPGVAYVDFANSTGFSDQWFYGGSAGVDLSSVFGIRGFYYIATEKPNKLSFDTNRELSMYGGNFIARLNMPLGLTPYLNLGAGYLDASKRYVGSGNGVDPKSGLFLFGGAGLEIPLHRYVALHGNVNAMLTQRGNPDITNVTNPEQVKVSTFYQAGLRFNIGHSAHNGRELYENYSSNNAATAVAIANEANLRELNELRASYDARIKKLNQELADAVSRRDTITITRVLREKEDVNTRISTVDHQTTQLAVEAPKQVAVATPIQAPATTSGAKTVTLTTSQFEQLVRRVIADVNKENASPLGVADVTSSSLSDLDKILLLNALYQGQQRFGGYPIQPLQAQPIQQVTQPQQPAQVSTQTSTPEDATKVDANIALIKRLDQVIDRLDAISTGQAKATSASNVAANQVAQALVTNSNRDRQTIIVADRNDEGTVYAKEVPVRKSSHLELNRAAVFVAPNFGDQFALNLGLRGYIQIANTQFDIVPDVYFGLGSGTNFGINANVHYNLPTLLEGAINPYLGIGLGYNKVGDLGRFVPNYVLGTMLNKVLGGHLFVDYTIRGAFRNNQIAIGYRFNF</sequence>
<keyword evidence="2" id="KW-0732">Signal</keyword>
<protein>
    <submittedName>
        <fullName evidence="3">Uncharacterized protein</fullName>
    </submittedName>
</protein>
<evidence type="ECO:0000256" key="1">
    <source>
        <dbReference type="SAM" id="Coils"/>
    </source>
</evidence>
<proteinExistence type="predicted"/>
<dbReference type="PATRIC" id="fig|1127696.3.peg.945"/>
<dbReference type="EMBL" id="AMEQ01000029">
    <property type="protein sequence ID" value="EKY01137.1"/>
    <property type="molecule type" value="Genomic_DNA"/>
</dbReference>
<dbReference type="Gene3D" id="2.40.160.20">
    <property type="match status" value="2"/>
</dbReference>
<dbReference type="Proteomes" id="UP000010408">
    <property type="component" value="Unassembled WGS sequence"/>
</dbReference>
<dbReference type="STRING" id="1127696.HMPREF9134_01043"/>
<feature type="chain" id="PRO_5003954442" evidence="2">
    <location>
        <begin position="25"/>
        <end position="814"/>
    </location>
</feature>
<reference evidence="3 4" key="1">
    <citation type="submission" date="2012-05" db="EMBL/GenBank/DDBJ databases">
        <authorList>
            <person name="Weinstock G."/>
            <person name="Sodergren E."/>
            <person name="Lobos E.A."/>
            <person name="Fulton L."/>
            <person name="Fulton R."/>
            <person name="Courtney L."/>
            <person name="Fronick C."/>
            <person name="O'Laughlin M."/>
            <person name="Godfrey J."/>
            <person name="Wilson R.M."/>
            <person name="Miner T."/>
            <person name="Farmer C."/>
            <person name="Delehaunty K."/>
            <person name="Cordes M."/>
            <person name="Minx P."/>
            <person name="Tomlinson C."/>
            <person name="Chen J."/>
            <person name="Wollam A."/>
            <person name="Pepin K.H."/>
            <person name="Bhonagiri V."/>
            <person name="Zhang X."/>
            <person name="Suruliraj S."/>
            <person name="Warren W."/>
            <person name="Mitreva M."/>
            <person name="Mardis E.R."/>
            <person name="Wilson R.K."/>
        </authorList>
    </citation>
    <scope>NUCLEOTIDE SEQUENCE [LARGE SCALE GENOMIC DNA]</scope>
    <source>
        <strain evidence="3 4">F0037</strain>
    </source>
</reference>
<comment type="caution">
    <text evidence="3">The sequence shown here is derived from an EMBL/GenBank/DDBJ whole genome shotgun (WGS) entry which is preliminary data.</text>
</comment>
<accession>L1ND53</accession>
<gene>
    <name evidence="3" type="ORF">HMPREF9134_01043</name>
</gene>
<dbReference type="eggNOG" id="COG1186">
    <property type="taxonomic scope" value="Bacteria"/>
</dbReference>
<dbReference type="HOGENOM" id="CLU_019015_0_0_10"/>
<feature type="signal peptide" evidence="2">
    <location>
        <begin position="1"/>
        <end position="24"/>
    </location>
</feature>
<feature type="coiled-coil region" evidence="1">
    <location>
        <begin position="433"/>
        <end position="460"/>
    </location>
</feature>
<dbReference type="InterPro" id="IPR011250">
    <property type="entry name" value="OMP/PagP_B-barrel"/>
</dbReference>
<organism evidence="3 4">
    <name type="scientific">Porphyromonas catoniae F0037</name>
    <dbReference type="NCBI Taxonomy" id="1127696"/>
    <lineage>
        <taxon>Bacteria</taxon>
        <taxon>Pseudomonadati</taxon>
        <taxon>Bacteroidota</taxon>
        <taxon>Bacteroidia</taxon>
        <taxon>Bacteroidales</taxon>
        <taxon>Porphyromonadaceae</taxon>
        <taxon>Porphyromonas</taxon>
    </lineage>
</organism>
<keyword evidence="1" id="KW-0175">Coiled coil</keyword>
<name>L1ND53_9PORP</name>
<evidence type="ECO:0000313" key="3">
    <source>
        <dbReference type="EMBL" id="EKY01137.1"/>
    </source>
</evidence>
<dbReference type="AlphaFoldDB" id="L1ND53"/>